<keyword evidence="3" id="KW-1185">Reference proteome</keyword>
<feature type="compositionally biased region" description="Polar residues" evidence="1">
    <location>
        <begin position="40"/>
        <end position="61"/>
    </location>
</feature>
<feature type="region of interest" description="Disordered" evidence="1">
    <location>
        <begin position="35"/>
        <end position="84"/>
    </location>
</feature>
<sequence>MPREKWQLKDALDGRIFFSLTAARIERWIEEGRFGGTIRSGASGSQNGRGSARLTGSNRASRTGEPISSKKRETGRKSPPFPLTNQKAFSCIFFFIIPPPVSLNGWAADG</sequence>
<comment type="caution">
    <text evidence="2">The sequence shown here is derived from an EMBL/GenBank/DDBJ whole genome shotgun (WGS) entry which is preliminary data.</text>
</comment>
<dbReference type="Proteomes" id="UP000070657">
    <property type="component" value="Unassembled WGS sequence"/>
</dbReference>
<evidence type="ECO:0000313" key="2">
    <source>
        <dbReference type="EMBL" id="KXA93161.1"/>
    </source>
</evidence>
<name>A0A133UG44_9EURY</name>
<gene>
    <name evidence="2" type="ORF">AKJ66_02650</name>
</gene>
<dbReference type="EMBL" id="LHXP01000027">
    <property type="protein sequence ID" value="KXA93161.1"/>
    <property type="molecule type" value="Genomic_DNA"/>
</dbReference>
<reference evidence="2 3" key="1">
    <citation type="journal article" date="2016" name="Sci. Rep.">
        <title>Metabolic traits of an uncultured archaeal lineage -MSBL1- from brine pools of the Red Sea.</title>
        <authorList>
            <person name="Mwirichia R."/>
            <person name="Alam I."/>
            <person name="Rashid M."/>
            <person name="Vinu M."/>
            <person name="Ba-Alawi W."/>
            <person name="Anthony Kamau A."/>
            <person name="Kamanda Ngugi D."/>
            <person name="Goker M."/>
            <person name="Klenk H.P."/>
            <person name="Bajic V."/>
            <person name="Stingl U."/>
        </authorList>
    </citation>
    <scope>NUCLEOTIDE SEQUENCE [LARGE SCALE GENOMIC DNA]</scope>
    <source>
        <strain evidence="2">SCGC-AAA259E22</strain>
    </source>
</reference>
<proteinExistence type="predicted"/>
<protein>
    <submittedName>
        <fullName evidence="2">Uncharacterized protein</fullName>
    </submittedName>
</protein>
<evidence type="ECO:0000256" key="1">
    <source>
        <dbReference type="SAM" id="MobiDB-lite"/>
    </source>
</evidence>
<evidence type="ECO:0000313" key="3">
    <source>
        <dbReference type="Proteomes" id="UP000070657"/>
    </source>
</evidence>
<organism evidence="2 3">
    <name type="scientific">candidate division MSBL1 archaeon SCGC-AAA259E22</name>
    <dbReference type="NCBI Taxonomy" id="1698265"/>
    <lineage>
        <taxon>Archaea</taxon>
        <taxon>Methanobacteriati</taxon>
        <taxon>Methanobacteriota</taxon>
        <taxon>candidate division MSBL1</taxon>
    </lineage>
</organism>
<dbReference type="AlphaFoldDB" id="A0A133UG44"/>
<accession>A0A133UG44</accession>